<dbReference type="InterPro" id="IPR016152">
    <property type="entry name" value="PTrfase/Anion_transptr"/>
</dbReference>
<dbReference type="CDD" id="cd00211">
    <property type="entry name" value="PTS_IIA_fru"/>
    <property type="match status" value="1"/>
</dbReference>
<dbReference type="PANTHER" id="PTHR47738">
    <property type="entry name" value="PTS SYSTEM FRUCTOSE-LIKE EIIA COMPONENT-RELATED"/>
    <property type="match status" value="1"/>
</dbReference>
<dbReference type="EMBL" id="JAJGAK010000003">
    <property type="protein sequence ID" value="MCC8363970.1"/>
    <property type="molecule type" value="Genomic_DNA"/>
</dbReference>
<gene>
    <name evidence="2" type="ORF">LK996_12900</name>
</gene>
<proteinExistence type="predicted"/>
<evidence type="ECO:0000259" key="1">
    <source>
        <dbReference type="PROSITE" id="PS51094"/>
    </source>
</evidence>
<dbReference type="InterPro" id="IPR051541">
    <property type="entry name" value="PTS_SugarTrans_NitroReg"/>
</dbReference>
<dbReference type="PROSITE" id="PS51094">
    <property type="entry name" value="PTS_EIIA_TYPE_2"/>
    <property type="match status" value="1"/>
</dbReference>
<evidence type="ECO:0000313" key="2">
    <source>
        <dbReference type="EMBL" id="MCC8363970.1"/>
    </source>
</evidence>
<protein>
    <submittedName>
        <fullName evidence="2">PTS sugar transporter subunit IIA</fullName>
    </submittedName>
</protein>
<keyword evidence="2" id="KW-0762">Sugar transport</keyword>
<dbReference type="PROSITE" id="PS00372">
    <property type="entry name" value="PTS_EIIA_TYPE_2_HIS"/>
    <property type="match status" value="1"/>
</dbReference>
<sequence>MPFQSLLAADRIVLLVEAGDRDGVLDAAARLLSDASPANTQAIAESLRKRERLGSTAIGHGIAIPHGRTNAFDHARAAFLRLRTPVDFGASDGEPVDLVFAMAVPEHFTQEHLQLLAQIAEHFADAGFREALRNARDVVALRALLLDPAQAPLAAGQAR</sequence>
<comment type="caution">
    <text evidence="2">The sequence shown here is derived from an EMBL/GenBank/DDBJ whole genome shotgun (WGS) entry which is preliminary data.</text>
</comment>
<dbReference type="PANTHER" id="PTHR47738:SF1">
    <property type="entry name" value="NITROGEN REGULATORY PROTEIN"/>
    <property type="match status" value="1"/>
</dbReference>
<keyword evidence="2" id="KW-0813">Transport</keyword>
<keyword evidence="3" id="KW-1185">Reference proteome</keyword>
<dbReference type="InterPro" id="IPR002178">
    <property type="entry name" value="PTS_EIIA_type-2_dom"/>
</dbReference>
<dbReference type="Proteomes" id="UP001165293">
    <property type="component" value="Unassembled WGS sequence"/>
</dbReference>
<organism evidence="2 3">
    <name type="scientific">Noviluteimonas lactosilytica</name>
    <dbReference type="NCBI Taxonomy" id="2888523"/>
    <lineage>
        <taxon>Bacteria</taxon>
        <taxon>Pseudomonadati</taxon>
        <taxon>Pseudomonadota</taxon>
        <taxon>Gammaproteobacteria</taxon>
        <taxon>Lysobacterales</taxon>
        <taxon>Lysobacteraceae</taxon>
        <taxon>Noviluteimonas</taxon>
    </lineage>
</organism>
<feature type="domain" description="PTS EIIA type-2" evidence="1">
    <location>
        <begin position="5"/>
        <end position="148"/>
    </location>
</feature>
<accession>A0ABS8JK36</accession>
<dbReference type="Pfam" id="PF00359">
    <property type="entry name" value="PTS_EIIA_2"/>
    <property type="match status" value="1"/>
</dbReference>
<evidence type="ECO:0000313" key="3">
    <source>
        <dbReference type="Proteomes" id="UP001165293"/>
    </source>
</evidence>
<dbReference type="SUPFAM" id="SSF55804">
    <property type="entry name" value="Phoshotransferase/anion transport protein"/>
    <property type="match status" value="1"/>
</dbReference>
<dbReference type="RefSeq" id="WP_230527762.1">
    <property type="nucleotide sequence ID" value="NZ_JAJGAK010000003.1"/>
</dbReference>
<dbReference type="Gene3D" id="3.40.930.10">
    <property type="entry name" value="Mannitol-specific EII, Chain A"/>
    <property type="match status" value="1"/>
</dbReference>
<reference evidence="2" key="1">
    <citation type="submission" date="2021-10" db="EMBL/GenBank/DDBJ databases">
        <authorList>
            <person name="Lyu M."/>
            <person name="Wang X."/>
            <person name="Meng X."/>
            <person name="Xu K."/>
        </authorList>
    </citation>
    <scope>NUCLEOTIDE SEQUENCE</scope>
    <source>
        <strain evidence="2">A6</strain>
    </source>
</reference>
<name>A0ABS8JK36_9GAMM</name>